<keyword evidence="15" id="KW-1185">Reference proteome</keyword>
<keyword evidence="5" id="KW-0808">Transferase</keyword>
<evidence type="ECO:0000256" key="11">
    <source>
        <dbReference type="ARBA" id="ARBA00029766"/>
    </source>
</evidence>
<dbReference type="EC" id="2.7.6.3" evidence="3"/>
<evidence type="ECO:0000256" key="12">
    <source>
        <dbReference type="ARBA" id="ARBA00033413"/>
    </source>
</evidence>
<feature type="domain" description="7,8-dihydro-6-hydroxymethylpterin-pyrophosphokinase" evidence="13">
    <location>
        <begin position="9"/>
        <end position="105"/>
    </location>
</feature>
<evidence type="ECO:0000313" key="15">
    <source>
        <dbReference type="Proteomes" id="UP000295375"/>
    </source>
</evidence>
<protein>
    <recommendedName>
        <fullName evidence="4">2-amino-4-hydroxy-6-hydroxymethyldihydropteridine pyrophosphokinase</fullName>
        <ecNumber evidence="3">2.7.6.3</ecNumber>
    </recommendedName>
    <alternativeName>
        <fullName evidence="11">6-hydroxymethyl-7,8-dihydropterin pyrophosphokinase</fullName>
    </alternativeName>
    <alternativeName>
        <fullName evidence="12">7,8-dihydro-6-hydroxymethylpterin-pyrophosphokinase</fullName>
    </alternativeName>
</protein>
<dbReference type="AlphaFoldDB" id="A0A4R6UVH2"/>
<keyword evidence="8" id="KW-0067">ATP-binding</keyword>
<dbReference type="Pfam" id="PF01288">
    <property type="entry name" value="HPPK"/>
    <property type="match status" value="1"/>
</dbReference>
<keyword evidence="7 14" id="KW-0418">Kinase</keyword>
<dbReference type="RefSeq" id="WP_157591288.1">
    <property type="nucleotide sequence ID" value="NZ_CP037953.1"/>
</dbReference>
<comment type="similarity">
    <text evidence="2">Belongs to the HPPK family.</text>
</comment>
<comment type="pathway">
    <text evidence="1">Cofactor biosynthesis; tetrahydrofolate biosynthesis; 2-amino-4-hydroxy-6-hydroxymethyl-7,8-dihydropteridine diphosphate from 7,8-dihydroneopterin triphosphate: step 4/4.</text>
</comment>
<comment type="function">
    <text evidence="10">Catalyzes the transfer of pyrophosphate from adenosine triphosphate (ATP) to 6-hydroxymethyl-7,8-dihydropterin, an enzymatic step in folate biosynthesis pathway.</text>
</comment>
<dbReference type="EMBL" id="SNYM01000003">
    <property type="protein sequence ID" value="TDQ49833.1"/>
    <property type="molecule type" value="Genomic_DNA"/>
</dbReference>
<dbReference type="PANTHER" id="PTHR43071">
    <property type="entry name" value="2-AMINO-4-HYDROXY-6-HYDROXYMETHYLDIHYDROPTERIDINE PYROPHOSPHOKINASE"/>
    <property type="match status" value="1"/>
</dbReference>
<dbReference type="Gene3D" id="3.30.70.560">
    <property type="entry name" value="7,8-Dihydro-6-hydroxymethylpterin-pyrophosphokinase HPPK"/>
    <property type="match status" value="1"/>
</dbReference>
<organism evidence="14 15">
    <name type="scientific">Permianibacter aggregans</name>
    <dbReference type="NCBI Taxonomy" id="1510150"/>
    <lineage>
        <taxon>Bacteria</taxon>
        <taxon>Pseudomonadati</taxon>
        <taxon>Pseudomonadota</taxon>
        <taxon>Gammaproteobacteria</taxon>
        <taxon>Pseudomonadales</taxon>
        <taxon>Pseudomonadaceae</taxon>
        <taxon>Permianibacter</taxon>
    </lineage>
</organism>
<dbReference type="InterPro" id="IPR035907">
    <property type="entry name" value="Hppk_sf"/>
</dbReference>
<comment type="caution">
    <text evidence="14">The sequence shown here is derived from an EMBL/GenBank/DDBJ whole genome shotgun (WGS) entry which is preliminary data.</text>
</comment>
<name>A0A4R6UVH2_9GAMM</name>
<dbReference type="NCBIfam" id="TIGR01498">
    <property type="entry name" value="folK"/>
    <property type="match status" value="1"/>
</dbReference>
<keyword evidence="6" id="KW-0547">Nucleotide-binding</keyword>
<keyword evidence="9" id="KW-0289">Folate biosynthesis</keyword>
<evidence type="ECO:0000256" key="6">
    <source>
        <dbReference type="ARBA" id="ARBA00022741"/>
    </source>
</evidence>
<evidence type="ECO:0000256" key="1">
    <source>
        <dbReference type="ARBA" id="ARBA00005051"/>
    </source>
</evidence>
<proteinExistence type="inferred from homology"/>
<reference evidence="14 15" key="1">
    <citation type="submission" date="2019-03" db="EMBL/GenBank/DDBJ databases">
        <title>Genomic Encyclopedia of Type Strains, Phase IV (KMG-IV): sequencing the most valuable type-strain genomes for metagenomic binning, comparative biology and taxonomic classification.</title>
        <authorList>
            <person name="Goeker M."/>
        </authorList>
    </citation>
    <scope>NUCLEOTIDE SEQUENCE [LARGE SCALE GENOMIC DNA]</scope>
    <source>
        <strain evidence="14 15">DSM 103792</strain>
    </source>
</reference>
<dbReference type="UniPathway" id="UPA00077">
    <property type="reaction ID" value="UER00155"/>
</dbReference>
<dbReference type="GO" id="GO:0046656">
    <property type="term" value="P:folic acid biosynthetic process"/>
    <property type="evidence" value="ECO:0007669"/>
    <property type="project" value="UniProtKB-KW"/>
</dbReference>
<evidence type="ECO:0000256" key="9">
    <source>
        <dbReference type="ARBA" id="ARBA00022909"/>
    </source>
</evidence>
<accession>A0A4R6UVH2</accession>
<dbReference type="GO" id="GO:0016301">
    <property type="term" value="F:kinase activity"/>
    <property type="evidence" value="ECO:0007669"/>
    <property type="project" value="UniProtKB-KW"/>
</dbReference>
<evidence type="ECO:0000256" key="8">
    <source>
        <dbReference type="ARBA" id="ARBA00022840"/>
    </source>
</evidence>
<evidence type="ECO:0000313" key="14">
    <source>
        <dbReference type="EMBL" id="TDQ49833.1"/>
    </source>
</evidence>
<evidence type="ECO:0000256" key="5">
    <source>
        <dbReference type="ARBA" id="ARBA00022679"/>
    </source>
</evidence>
<dbReference type="SUPFAM" id="SSF55083">
    <property type="entry name" value="6-hydroxymethyl-7,8-dihydropterin pyrophosphokinase, HPPK"/>
    <property type="match status" value="1"/>
</dbReference>
<evidence type="ECO:0000256" key="2">
    <source>
        <dbReference type="ARBA" id="ARBA00005810"/>
    </source>
</evidence>
<dbReference type="Proteomes" id="UP000295375">
    <property type="component" value="Unassembled WGS sequence"/>
</dbReference>
<evidence type="ECO:0000256" key="7">
    <source>
        <dbReference type="ARBA" id="ARBA00022777"/>
    </source>
</evidence>
<dbReference type="GO" id="GO:0003848">
    <property type="term" value="F:2-amino-4-hydroxy-6-hydroxymethyldihydropteridine diphosphokinase activity"/>
    <property type="evidence" value="ECO:0007669"/>
    <property type="project" value="UniProtKB-EC"/>
</dbReference>
<sequence>MNLPVGYLIGLGSNIAPAQNIPAMLAGLLDIHPRLMVSRIVRTAPKGIDSPHDFLNAVVFLPVDMPADELKQRTNAIEAKLGRDRSRPDKKLIDRTADIDLLLRTEPGQRDERLDQIESYLLPRAKEMFDYIAGRPTPAVTPGTQIETVMLDGCTLGQTPATIDRDDRAGLIRVIEQR</sequence>
<dbReference type="GO" id="GO:0046654">
    <property type="term" value="P:tetrahydrofolate biosynthetic process"/>
    <property type="evidence" value="ECO:0007669"/>
    <property type="project" value="UniProtKB-UniPathway"/>
</dbReference>
<dbReference type="InterPro" id="IPR000550">
    <property type="entry name" value="Hppk"/>
</dbReference>
<dbReference type="PANTHER" id="PTHR43071:SF1">
    <property type="entry name" value="2-AMINO-4-HYDROXY-6-HYDROXYMETHYLDIHYDROPTERIDINE PYROPHOSPHOKINASE"/>
    <property type="match status" value="1"/>
</dbReference>
<gene>
    <name evidence="14" type="ORF">EV696_103206</name>
</gene>
<evidence type="ECO:0000259" key="13">
    <source>
        <dbReference type="Pfam" id="PF01288"/>
    </source>
</evidence>
<dbReference type="GO" id="GO:0005524">
    <property type="term" value="F:ATP binding"/>
    <property type="evidence" value="ECO:0007669"/>
    <property type="project" value="UniProtKB-KW"/>
</dbReference>
<evidence type="ECO:0000256" key="3">
    <source>
        <dbReference type="ARBA" id="ARBA00013253"/>
    </source>
</evidence>
<evidence type="ECO:0000256" key="4">
    <source>
        <dbReference type="ARBA" id="ARBA00016218"/>
    </source>
</evidence>
<evidence type="ECO:0000256" key="10">
    <source>
        <dbReference type="ARBA" id="ARBA00029409"/>
    </source>
</evidence>